<keyword evidence="3" id="KW-0813">Transport</keyword>
<dbReference type="PANTHER" id="PTHR48086">
    <property type="entry name" value="SODIUM/PROLINE SYMPORTER-RELATED"/>
    <property type="match status" value="1"/>
</dbReference>
<keyword evidence="8 10" id="KW-0472">Membrane</keyword>
<evidence type="ECO:0000256" key="6">
    <source>
        <dbReference type="ARBA" id="ARBA00022847"/>
    </source>
</evidence>
<name>A0ABU5JZK4_9BACI</name>
<dbReference type="Pfam" id="PF00474">
    <property type="entry name" value="SSF"/>
    <property type="match status" value="1"/>
</dbReference>
<protein>
    <submittedName>
        <fullName evidence="11">Cation acetate symporter</fullName>
    </submittedName>
</protein>
<evidence type="ECO:0000313" key="12">
    <source>
        <dbReference type="Proteomes" id="UP001291930"/>
    </source>
</evidence>
<feature type="non-terminal residue" evidence="11">
    <location>
        <position position="86"/>
    </location>
</feature>
<comment type="caution">
    <text evidence="11">The sequence shown here is derived from an EMBL/GenBank/DDBJ whole genome shotgun (WGS) entry which is preliminary data.</text>
</comment>
<dbReference type="EMBL" id="JAXOVW010000040">
    <property type="protein sequence ID" value="MDZ5608840.1"/>
    <property type="molecule type" value="Genomic_DNA"/>
</dbReference>
<evidence type="ECO:0000256" key="2">
    <source>
        <dbReference type="ARBA" id="ARBA00006434"/>
    </source>
</evidence>
<dbReference type="Proteomes" id="UP001291930">
    <property type="component" value="Unassembled WGS sequence"/>
</dbReference>
<accession>A0ABU5JZK4</accession>
<evidence type="ECO:0000256" key="7">
    <source>
        <dbReference type="ARBA" id="ARBA00022989"/>
    </source>
</evidence>
<dbReference type="InterPro" id="IPR038377">
    <property type="entry name" value="Na/Glc_symporter_sf"/>
</dbReference>
<dbReference type="PANTHER" id="PTHR48086:SF6">
    <property type="entry name" value="CATION_ACETATE SYMPORTER ACTP"/>
    <property type="match status" value="1"/>
</dbReference>
<evidence type="ECO:0000256" key="9">
    <source>
        <dbReference type="RuleBase" id="RU362091"/>
    </source>
</evidence>
<evidence type="ECO:0000313" key="11">
    <source>
        <dbReference type="EMBL" id="MDZ5608840.1"/>
    </source>
</evidence>
<feature type="transmembrane region" description="Helical" evidence="10">
    <location>
        <begin position="6"/>
        <end position="24"/>
    </location>
</feature>
<evidence type="ECO:0000256" key="10">
    <source>
        <dbReference type="SAM" id="Phobius"/>
    </source>
</evidence>
<proteinExistence type="inferred from homology"/>
<evidence type="ECO:0000256" key="5">
    <source>
        <dbReference type="ARBA" id="ARBA00022692"/>
    </source>
</evidence>
<dbReference type="PROSITE" id="PS50283">
    <property type="entry name" value="NA_SOLUT_SYMP_3"/>
    <property type="match status" value="1"/>
</dbReference>
<evidence type="ECO:0000256" key="8">
    <source>
        <dbReference type="ARBA" id="ARBA00023136"/>
    </source>
</evidence>
<dbReference type="InterPro" id="IPR001734">
    <property type="entry name" value="Na/solute_symporter"/>
</dbReference>
<evidence type="ECO:0000256" key="4">
    <source>
        <dbReference type="ARBA" id="ARBA00022475"/>
    </source>
</evidence>
<gene>
    <name evidence="11" type="ORF">U2I54_17660</name>
</gene>
<keyword evidence="12" id="KW-1185">Reference proteome</keyword>
<evidence type="ECO:0000256" key="1">
    <source>
        <dbReference type="ARBA" id="ARBA00004651"/>
    </source>
</evidence>
<sequence>MNTTAFALFLIIVLGTLVITYFASKKTKNASEFYTAGGGLTGWQNGLAIAGDYMSAASFLGIAGAIALTGFDGFFYSIGFLVAYLV</sequence>
<feature type="transmembrane region" description="Helical" evidence="10">
    <location>
        <begin position="59"/>
        <end position="85"/>
    </location>
</feature>
<comment type="similarity">
    <text evidence="2 9">Belongs to the sodium:solute symporter (SSF) (TC 2.A.21) family.</text>
</comment>
<reference evidence="12" key="1">
    <citation type="submission" date="2023-11" db="EMBL/GenBank/DDBJ databases">
        <title>Genome Sequence of Bacillus pseudomycoides stain BUPM19.</title>
        <authorList>
            <person name="Farhat A."/>
        </authorList>
    </citation>
    <scope>NUCLEOTIDE SEQUENCE [LARGE SCALE GENOMIC DNA]</scope>
    <source>
        <strain evidence="12">BUPM19</strain>
    </source>
</reference>
<keyword evidence="6" id="KW-0769">Symport</keyword>
<evidence type="ECO:0000256" key="3">
    <source>
        <dbReference type="ARBA" id="ARBA00022448"/>
    </source>
</evidence>
<keyword evidence="4" id="KW-1003">Cell membrane</keyword>
<comment type="subcellular location">
    <subcellularLocation>
        <location evidence="1">Cell membrane</location>
        <topology evidence="1">Multi-pass membrane protein</topology>
    </subcellularLocation>
</comment>
<dbReference type="InterPro" id="IPR050277">
    <property type="entry name" value="Sodium:Solute_Symporter"/>
</dbReference>
<keyword evidence="7 10" id="KW-1133">Transmembrane helix</keyword>
<dbReference type="Gene3D" id="1.20.1730.10">
    <property type="entry name" value="Sodium/glucose cotransporter"/>
    <property type="match status" value="1"/>
</dbReference>
<organism evidence="11 12">
    <name type="scientific">Bacillus bingmayongensis</name>
    <dbReference type="NCBI Taxonomy" id="1150157"/>
    <lineage>
        <taxon>Bacteria</taxon>
        <taxon>Bacillati</taxon>
        <taxon>Bacillota</taxon>
        <taxon>Bacilli</taxon>
        <taxon>Bacillales</taxon>
        <taxon>Bacillaceae</taxon>
        <taxon>Bacillus</taxon>
    </lineage>
</organism>
<keyword evidence="5 10" id="KW-0812">Transmembrane</keyword>